<proteinExistence type="predicted"/>
<evidence type="ECO:0000259" key="3">
    <source>
        <dbReference type="Pfam" id="PF14252"/>
    </source>
</evidence>
<dbReference type="Pfam" id="PF13946">
    <property type="entry name" value="DUF4214"/>
    <property type="match status" value="2"/>
</dbReference>
<accession>A0ABS9PDG1</accession>
<dbReference type="RefSeq" id="WP_238979032.1">
    <property type="nucleotide sequence ID" value="NZ_JABFUC010000021.1"/>
</dbReference>
<dbReference type="Proteomes" id="UP000814385">
    <property type="component" value="Unassembled WGS sequence"/>
</dbReference>
<feature type="region of interest" description="Disordered" evidence="1">
    <location>
        <begin position="1252"/>
        <end position="1301"/>
    </location>
</feature>
<feature type="compositionally biased region" description="Polar residues" evidence="1">
    <location>
        <begin position="469"/>
        <end position="486"/>
    </location>
</feature>
<feature type="compositionally biased region" description="Polar residues" evidence="1">
    <location>
        <begin position="505"/>
        <end position="516"/>
    </location>
</feature>
<feature type="compositionally biased region" description="Polar residues" evidence="1">
    <location>
        <begin position="1069"/>
        <end position="1080"/>
    </location>
</feature>
<dbReference type="Pfam" id="PF14252">
    <property type="entry name" value="DUF4347"/>
    <property type="match status" value="1"/>
</dbReference>
<dbReference type="InterPro" id="IPR053784">
    <property type="entry name" value="Choice_anch_U_dom"/>
</dbReference>
<protein>
    <submittedName>
        <fullName evidence="4">DUF4347 domain-containing protein</fullName>
    </submittedName>
</protein>
<feature type="region of interest" description="Disordered" evidence="1">
    <location>
        <begin position="1192"/>
        <end position="1211"/>
    </location>
</feature>
<feature type="compositionally biased region" description="Polar residues" evidence="1">
    <location>
        <begin position="1351"/>
        <end position="1362"/>
    </location>
</feature>
<feature type="region of interest" description="Disordered" evidence="1">
    <location>
        <begin position="1066"/>
        <end position="1112"/>
    </location>
</feature>
<dbReference type="Gene3D" id="1.10.3130.20">
    <property type="entry name" value="Phycobilisome linker domain"/>
    <property type="match status" value="1"/>
</dbReference>
<dbReference type="InterPro" id="IPR025282">
    <property type="entry name" value="DUF4214"/>
</dbReference>
<feature type="domain" description="DUF4214" evidence="2">
    <location>
        <begin position="1825"/>
        <end position="1869"/>
    </location>
</feature>
<organism evidence="4 5">
    <name type="scientific">Billgrantia campisalis</name>
    <dbReference type="NCBI Taxonomy" id="74661"/>
    <lineage>
        <taxon>Bacteria</taxon>
        <taxon>Pseudomonadati</taxon>
        <taxon>Pseudomonadota</taxon>
        <taxon>Gammaproteobacteria</taxon>
        <taxon>Oceanospirillales</taxon>
        <taxon>Halomonadaceae</taxon>
        <taxon>Billgrantia</taxon>
    </lineage>
</organism>
<dbReference type="InterPro" id="IPR038255">
    <property type="entry name" value="PBS_linker_sf"/>
</dbReference>
<feature type="region of interest" description="Disordered" evidence="1">
    <location>
        <begin position="464"/>
        <end position="487"/>
    </location>
</feature>
<keyword evidence="5" id="KW-1185">Reference proteome</keyword>
<evidence type="ECO:0000313" key="5">
    <source>
        <dbReference type="Proteomes" id="UP000814385"/>
    </source>
</evidence>
<dbReference type="InterPro" id="IPR025592">
    <property type="entry name" value="DUF4347"/>
</dbReference>
<evidence type="ECO:0000259" key="2">
    <source>
        <dbReference type="Pfam" id="PF13946"/>
    </source>
</evidence>
<gene>
    <name evidence="4" type="ORF">HOP52_18615</name>
</gene>
<evidence type="ECO:0000313" key="4">
    <source>
        <dbReference type="EMBL" id="MCG6659766.1"/>
    </source>
</evidence>
<dbReference type="Gene3D" id="2.60.40.10">
    <property type="entry name" value="Immunoglobulins"/>
    <property type="match status" value="8"/>
</dbReference>
<evidence type="ECO:0000256" key="1">
    <source>
        <dbReference type="SAM" id="MobiDB-lite"/>
    </source>
</evidence>
<dbReference type="EMBL" id="JABFUC010000021">
    <property type="protein sequence ID" value="MCG6659766.1"/>
    <property type="molecule type" value="Genomic_DNA"/>
</dbReference>
<name>A0ABS9PDG1_9GAMM</name>
<feature type="domain" description="DUF4347" evidence="3">
    <location>
        <begin position="35"/>
        <end position="182"/>
    </location>
</feature>
<sequence length="2042" mass="215294">MESSPFQSERLADDTMVPSSLARAVPGLNQGRRDVVFIDAALEHPDALIKAIPLGVEVRWLDANGDGLAQMARWASVHHGYDAIHLLCHGRPGALRLGAITLDGPALEHYALGLAVIGKSLARQGALLLYGCRLAENDQGEALVEAIAKHSGVAVAASRTLTGAKELGGDWTLDMEIGDISPAAKGLLGTPSYDGLLNQFHEDFADFDGAEQFTSDVDDPDYDHFLEFSHHGVDFRLTLLWDDPYQDADTGADLRLQGFSYTYSYVSADDVPDDMDDGPSLHVSHRTSGDIPDDNLDRIGYFDIARVDGEPFTFDNIWVLNPRSTEPTLIQAFLDGMEVGSFTVPGQPDEDPDLSREAYVVDFEEDGLGVDRLLFTSDDFFSFTLKNFYGSTSYAPLSPPPTLTLAEDTGASDSDGITRNNTVLVGELVDDASWEYSSDGGDSWNTGSGDSFTLSDDEYAAGQVKVRQTAPSSDTSEPTSNDTTWVIDTIPPEAPTLALEEDTGASDSDGITNNGSIAVDGLEPDASWEYSSDGGETWQEGSGDSFELPEGDYAADQVRVRQTDLAGNVSTTGSNAESWTVDTTPPAAPTLALVEDTGASDSDGITNNGTITVGALEDDAGWEYSLDGGDTWQEGSGTSFTLPEGEYAADQVRVRQTDPAGNLGDAAGNTDAWTVDTSAPDAPTLALEEDTGASDSDGITNNGTITVGALEDDAGWEYSLDGGDTWQEGSGTSFTLPEGEYAADQVRVRQTDPAGNLGDAAGNTDAWTVDTTPPAAPTLALVEDTGASDSDGITQNGTITVDALEDDADWEYSLDGGDSWQAGSGDSFELQEGSYASGDVQVRQTDLAGNVSTTASNGIDWVIDTTPPAAPTLALEEDTGASDSDGITNNGSIAVDGLEPDAGWEYSSDGGETWQEGSGDSFELQEGSYASGKVQVRQTDLAGNISAAGSNTDAWTVDTSAPDAPTLALVEDTGASDSDGITNNGNIAVDGLEPDASWEYSLDGGETWQEGSGTSFELTEGSYASGDVRVRQTDLAGNVSTAGSNADAWTVDTTPPAAPTLALEEDTGASDSDGITQNGSIAVDGLEPDASWEYSSDGGVTWQEGSGDSFELQEGSYASGKVQVRQTDLAGNLGDAAGNTDAWTVDTTPPAAPTLALVEDTGASDSDGITQNGTITVDALEDDADWEYSLDGGETWQEGSGDSFTLPEGSYDSGKVQVRQIDLAGNISAAGSNTDAWTVDTSAPDAPTLALEEDTGASDSDGITNNGSIAVDGLEPDASWEYSSDGGETWQEGSGDSFELPEGDYAADQVQVRQTDLAGNISAAGSNTDAWTVDTSAPDAPTLALEEDTGASDSDGITNNGSIAVDGLEPDASWEYSSDGGETWQEGSGDSFELQEGSYASGKVQVRQTDLAGNLGDAAGNTDAWTVDTTPPAAPTLALVEDTGASDSDGITNNGTITVGALEDGADWEYSLDGGDSWQPGSGDSFELPEGDYAADQVRVRQTDLAGNLGDAAGNTDAWTVDTTPPAAPTLALEEHTGPIDGITQNGSIVVDGIESETSWEYSLDGGESWQDGSGDSFELPEGDYPSGQVQVRQRDIAGNTSPATSNDIDWVIDAAPYVPPEEEQDRVPNPDGTGQGDGNGDGIPDRQQEHVVSQGLLYTSTPRSRPGDAREVFITLAAEHDNADQEGARLFNLAQWDAPDDPREDLEMPVGMISFEANLPTPGIQQNFSLFLEGGVLVNGYWKQDAQGDWINLASPEHGGRTYHMGNKTRLDFVIEDGGPFDADGLANGTIVDPGAPGMDLVRQFEPGPINAGLFDDDHPLLPQLYQDLLGRDADAEGLAFWEAELESGQMDRFEVLAAMLDSPEFQQGTGLILQLYQGLLSRSADPDGLAYWMGVSQQEQSESHVVEHFMQSTEFTLAWGQQDDSAFVEALYQELLDRDPDAEGEAYWLSQLTQGQARHEVIAATLLGEEAQQGMAASLAVDALSLRLFKDQLSLTDQLLLRQQWEDSGDNASFHRSLLEDATVEMELAELIGTAPELDG</sequence>
<feature type="domain" description="DUF4214" evidence="2">
    <location>
        <begin position="1909"/>
        <end position="1974"/>
    </location>
</feature>
<feature type="region of interest" description="Disordered" evidence="1">
    <location>
        <begin position="500"/>
        <end position="549"/>
    </location>
</feature>
<dbReference type="InterPro" id="IPR013783">
    <property type="entry name" value="Ig-like_fold"/>
</dbReference>
<reference evidence="4 5" key="1">
    <citation type="submission" date="2020-05" db="EMBL/GenBank/DDBJ databases">
        <title>Comparative genomic analysis of denitrifying bacteria from Halomonas genus.</title>
        <authorList>
            <person name="Wang L."/>
            <person name="Shao Z."/>
        </authorList>
    </citation>
    <scope>NUCLEOTIDE SEQUENCE [LARGE SCALE GENOMIC DNA]</scope>
    <source>
        <strain evidence="4 5">A4</strain>
    </source>
</reference>
<feature type="region of interest" description="Disordered" evidence="1">
    <location>
        <begin position="1564"/>
        <end position="1587"/>
    </location>
</feature>
<feature type="compositionally biased region" description="Polar residues" evidence="1">
    <location>
        <begin position="1257"/>
        <end position="1268"/>
    </location>
</feature>
<dbReference type="NCBIfam" id="NF041766">
    <property type="entry name" value="choice_anch_U"/>
    <property type="match status" value="1"/>
</dbReference>
<dbReference type="SUPFAM" id="SSF110296">
    <property type="entry name" value="Oligoxyloglucan reducing end-specific cellobiohydrolase"/>
    <property type="match status" value="1"/>
</dbReference>
<comment type="caution">
    <text evidence="4">The sequence shown here is derived from an EMBL/GenBank/DDBJ whole genome shotgun (WGS) entry which is preliminary data.</text>
</comment>
<feature type="region of interest" description="Disordered" evidence="1">
    <location>
        <begin position="1620"/>
        <end position="1647"/>
    </location>
</feature>
<feature type="region of interest" description="Disordered" evidence="1">
    <location>
        <begin position="1346"/>
        <end position="1394"/>
    </location>
</feature>